<comment type="caution">
    <text evidence="1">The sequence shown here is derived from an EMBL/GenBank/DDBJ whole genome shotgun (WGS) entry which is preliminary data.</text>
</comment>
<accession>A0A1G2CCI0</accession>
<evidence type="ECO:0000313" key="2">
    <source>
        <dbReference type="Proteomes" id="UP000176287"/>
    </source>
</evidence>
<organism evidence="1 2">
    <name type="scientific">Candidatus Liptonbacteria bacterium RIFCSPLOWO2_01_FULL_45_15</name>
    <dbReference type="NCBI Taxonomy" id="1798649"/>
    <lineage>
        <taxon>Bacteria</taxon>
        <taxon>Candidatus Liptoniibacteriota</taxon>
    </lineage>
</organism>
<gene>
    <name evidence="1" type="ORF">A3B13_01475</name>
</gene>
<dbReference type="EMBL" id="MHKZ01000044">
    <property type="protein sequence ID" value="OGY99093.1"/>
    <property type="molecule type" value="Genomic_DNA"/>
</dbReference>
<dbReference type="Proteomes" id="UP000176287">
    <property type="component" value="Unassembled WGS sequence"/>
</dbReference>
<dbReference type="AlphaFoldDB" id="A0A1G2CCI0"/>
<evidence type="ECO:0000313" key="1">
    <source>
        <dbReference type="EMBL" id="OGY99093.1"/>
    </source>
</evidence>
<name>A0A1G2CCI0_9BACT</name>
<sequence length="78" mass="8591">MDIKLETIDHGLVLVKTESNGDYFMHIGDSEPQFLGNADEGVYSEIAGVLNINTERQGENMKKIFAKIVLLKHAQGSA</sequence>
<reference evidence="1 2" key="1">
    <citation type="journal article" date="2016" name="Nat. Commun.">
        <title>Thousands of microbial genomes shed light on interconnected biogeochemical processes in an aquifer system.</title>
        <authorList>
            <person name="Anantharaman K."/>
            <person name="Brown C.T."/>
            <person name="Hug L.A."/>
            <person name="Sharon I."/>
            <person name="Castelle C.J."/>
            <person name="Probst A.J."/>
            <person name="Thomas B.C."/>
            <person name="Singh A."/>
            <person name="Wilkins M.J."/>
            <person name="Karaoz U."/>
            <person name="Brodie E.L."/>
            <person name="Williams K.H."/>
            <person name="Hubbard S.S."/>
            <person name="Banfield J.F."/>
        </authorList>
    </citation>
    <scope>NUCLEOTIDE SEQUENCE [LARGE SCALE GENOMIC DNA]</scope>
</reference>
<protein>
    <submittedName>
        <fullName evidence="1">Uncharacterized protein</fullName>
    </submittedName>
</protein>
<proteinExistence type="predicted"/>